<dbReference type="Gene3D" id="1.20.144.10">
    <property type="entry name" value="Phosphatidic acid phosphatase type 2/haloperoxidase"/>
    <property type="match status" value="1"/>
</dbReference>
<dbReference type="EC" id="3.6.1.27" evidence="3"/>
<feature type="transmembrane region" description="Helical" evidence="1">
    <location>
        <begin position="165"/>
        <end position="190"/>
    </location>
</feature>
<evidence type="ECO:0000313" key="3">
    <source>
        <dbReference type="EMBL" id="MDR6271315.1"/>
    </source>
</evidence>
<dbReference type="PANTHER" id="PTHR14969:SF13">
    <property type="entry name" value="AT30094P"/>
    <property type="match status" value="1"/>
</dbReference>
<dbReference type="PANTHER" id="PTHR14969">
    <property type="entry name" value="SPHINGOSINE-1-PHOSPHATE PHOSPHOHYDROLASE"/>
    <property type="match status" value="1"/>
</dbReference>
<dbReference type="InterPro" id="IPR036938">
    <property type="entry name" value="PAP2/HPO_sf"/>
</dbReference>
<feature type="domain" description="Phosphatidic acid phosphatase type 2/haloperoxidase" evidence="2">
    <location>
        <begin position="96"/>
        <end position="211"/>
    </location>
</feature>
<organism evidence="3 4">
    <name type="scientific">Arthrobacter russicus</name>
    <dbReference type="NCBI Taxonomy" id="172040"/>
    <lineage>
        <taxon>Bacteria</taxon>
        <taxon>Bacillati</taxon>
        <taxon>Actinomycetota</taxon>
        <taxon>Actinomycetes</taxon>
        <taxon>Micrococcales</taxon>
        <taxon>Micrococcaceae</taxon>
        <taxon>Arthrobacter</taxon>
    </lineage>
</organism>
<dbReference type="RefSeq" id="WP_309801048.1">
    <property type="nucleotide sequence ID" value="NZ_BAAAHY010000006.1"/>
</dbReference>
<reference evidence="3 4" key="1">
    <citation type="submission" date="2023-07" db="EMBL/GenBank/DDBJ databases">
        <title>Sequencing the genomes of 1000 actinobacteria strains.</title>
        <authorList>
            <person name="Klenk H.-P."/>
        </authorList>
    </citation>
    <scope>NUCLEOTIDE SEQUENCE [LARGE SCALE GENOMIC DNA]</scope>
    <source>
        <strain evidence="3 4">DSM 14555</strain>
    </source>
</reference>
<dbReference type="InterPro" id="IPR000326">
    <property type="entry name" value="PAP2/HPO"/>
</dbReference>
<sequence length="228" mass="24310">MSFAPPARLPRRRIALAASCLLFGLLAFAGIAVFVFSGASAMSVDQPDHAWFVAERSAAATAVFTAVTSVSAPELLPFLVIAGALVWALWKRQWWRPLLLIGAMLFTVALTVLLKLFITHDRPAADQMLLGPDDQHSFPSGHTLVAAVFLLVSAYLVVSRSKRRFVAPAAASAAGLGILAVAVSRLYLGYHWLTDVSASLALALLVLGAVMSLDIGRPRFGFAGRQSP</sequence>
<evidence type="ECO:0000313" key="4">
    <source>
        <dbReference type="Proteomes" id="UP001185069"/>
    </source>
</evidence>
<keyword evidence="1" id="KW-0472">Membrane</keyword>
<dbReference type="Pfam" id="PF01569">
    <property type="entry name" value="PAP2"/>
    <property type="match status" value="1"/>
</dbReference>
<keyword evidence="4" id="KW-1185">Reference proteome</keyword>
<dbReference type="SUPFAM" id="SSF48317">
    <property type="entry name" value="Acid phosphatase/Vanadium-dependent haloperoxidase"/>
    <property type="match status" value="1"/>
</dbReference>
<gene>
    <name evidence="3" type="ORF">JOE69_003553</name>
</gene>
<dbReference type="SMART" id="SM00014">
    <property type="entry name" value="acidPPc"/>
    <property type="match status" value="1"/>
</dbReference>
<comment type="caution">
    <text evidence="3">The sequence shown here is derived from an EMBL/GenBank/DDBJ whole genome shotgun (WGS) entry which is preliminary data.</text>
</comment>
<feature type="transmembrane region" description="Helical" evidence="1">
    <location>
        <begin position="196"/>
        <end position="216"/>
    </location>
</feature>
<protein>
    <submittedName>
        <fullName evidence="3">Undecaprenyl-diphosphatase</fullName>
        <ecNumber evidence="3">3.6.1.27</ecNumber>
    </submittedName>
</protein>
<keyword evidence="1" id="KW-0812">Transmembrane</keyword>
<keyword evidence="1" id="KW-1133">Transmembrane helix</keyword>
<feature type="transmembrane region" description="Helical" evidence="1">
    <location>
        <begin position="97"/>
        <end position="118"/>
    </location>
</feature>
<dbReference type="Proteomes" id="UP001185069">
    <property type="component" value="Unassembled WGS sequence"/>
</dbReference>
<dbReference type="EMBL" id="JAVDQF010000001">
    <property type="protein sequence ID" value="MDR6271315.1"/>
    <property type="molecule type" value="Genomic_DNA"/>
</dbReference>
<proteinExistence type="predicted"/>
<name>A0ABU1JGN7_9MICC</name>
<feature type="transmembrane region" description="Helical" evidence="1">
    <location>
        <begin position="138"/>
        <end position="158"/>
    </location>
</feature>
<evidence type="ECO:0000256" key="1">
    <source>
        <dbReference type="SAM" id="Phobius"/>
    </source>
</evidence>
<dbReference type="GO" id="GO:0050380">
    <property type="term" value="F:undecaprenyl-diphosphatase activity"/>
    <property type="evidence" value="ECO:0007669"/>
    <property type="project" value="UniProtKB-EC"/>
</dbReference>
<keyword evidence="3" id="KW-0378">Hydrolase</keyword>
<accession>A0ABU1JGN7</accession>
<evidence type="ECO:0000259" key="2">
    <source>
        <dbReference type="SMART" id="SM00014"/>
    </source>
</evidence>
<feature type="transmembrane region" description="Helical" evidence="1">
    <location>
        <begin position="59"/>
        <end position="90"/>
    </location>
</feature>